<dbReference type="AlphaFoldDB" id="A0A6N7PRS2"/>
<keyword evidence="4" id="KW-1185">Reference proteome</keyword>
<reference evidence="3 4" key="1">
    <citation type="submission" date="2019-10" db="EMBL/GenBank/DDBJ databases">
        <title>A soil myxobacterium in the family Polyangiaceae.</title>
        <authorList>
            <person name="Li Y."/>
            <person name="Wang J."/>
        </authorList>
    </citation>
    <scope>NUCLEOTIDE SEQUENCE [LARGE SCALE GENOMIC DNA]</scope>
    <source>
        <strain evidence="3 4">DSM 14734</strain>
    </source>
</reference>
<dbReference type="EMBL" id="WJIE01000003">
    <property type="protein sequence ID" value="MRG92925.1"/>
    <property type="molecule type" value="Genomic_DNA"/>
</dbReference>
<comment type="caution">
    <text evidence="3">The sequence shown here is derived from an EMBL/GenBank/DDBJ whole genome shotgun (WGS) entry which is preliminary data.</text>
</comment>
<dbReference type="RefSeq" id="WP_153819734.1">
    <property type="nucleotide sequence ID" value="NZ_WJIE01000003.1"/>
</dbReference>
<evidence type="ECO:0000313" key="4">
    <source>
        <dbReference type="Proteomes" id="UP000440224"/>
    </source>
</evidence>
<organism evidence="3 4">
    <name type="scientific">Polyangium spumosum</name>
    <dbReference type="NCBI Taxonomy" id="889282"/>
    <lineage>
        <taxon>Bacteria</taxon>
        <taxon>Pseudomonadati</taxon>
        <taxon>Myxococcota</taxon>
        <taxon>Polyangia</taxon>
        <taxon>Polyangiales</taxon>
        <taxon>Polyangiaceae</taxon>
        <taxon>Polyangium</taxon>
    </lineage>
</organism>
<keyword evidence="2" id="KW-0732">Signal</keyword>
<name>A0A6N7PRS2_9BACT</name>
<dbReference type="OrthoDB" id="5528474at2"/>
<sequence length="446" mass="49084">MRRHLVSSILLLFALALCVSPALADAPAKKAPWVVAACMRPHGPGILRWTYDHSGKPVTEEPWITLIAESSAHHPIFVFNPRVGSKTRYMIPTRYHLPCEPAPPPPPPKPAPAKRPAPKKEVENEGGGRGGEDPVDDERPVEERVREKLITQPKEEATPPSRPAKLRQDSILPREGVLSKESILPKREEKWIDEEHGLVDRGGALPKLVDVPERKPLSVSSCEQTKEGCPARKKKTRAGAILEQVVIAGAIFNLQMNEDLHRADGKEYGIVGGMNADGPNDPRLQAAAVAVLFSPVSMAVGNKFMKATSEALARGEKVIIKDVSGLSEDAAKYLAAEFGEELTQALAKAEVVGPFRVMRHFTKGYERKWQAHHIYETAKMEGIGLNALDGPSVILSSEAHTVMTNKLAKLTKHIHPAALPALWKGYQEAYSNLPHWLKAMEHYFLD</sequence>
<gene>
    <name evidence="3" type="ORF">GF068_13445</name>
</gene>
<evidence type="ECO:0000313" key="3">
    <source>
        <dbReference type="EMBL" id="MRG92925.1"/>
    </source>
</evidence>
<feature type="compositionally biased region" description="Pro residues" evidence="1">
    <location>
        <begin position="100"/>
        <end position="115"/>
    </location>
</feature>
<dbReference type="Proteomes" id="UP000440224">
    <property type="component" value="Unassembled WGS sequence"/>
</dbReference>
<feature type="chain" id="PRO_5027041862" evidence="2">
    <location>
        <begin position="25"/>
        <end position="446"/>
    </location>
</feature>
<protein>
    <submittedName>
        <fullName evidence="3">Uncharacterized protein</fullName>
    </submittedName>
</protein>
<feature type="signal peptide" evidence="2">
    <location>
        <begin position="1"/>
        <end position="24"/>
    </location>
</feature>
<proteinExistence type="predicted"/>
<feature type="region of interest" description="Disordered" evidence="1">
    <location>
        <begin position="97"/>
        <end position="141"/>
    </location>
</feature>
<evidence type="ECO:0000256" key="1">
    <source>
        <dbReference type="SAM" id="MobiDB-lite"/>
    </source>
</evidence>
<accession>A0A6N7PRS2</accession>
<evidence type="ECO:0000256" key="2">
    <source>
        <dbReference type="SAM" id="SignalP"/>
    </source>
</evidence>